<dbReference type="InterPro" id="IPR018467">
    <property type="entry name" value="CCT_CS"/>
</dbReference>
<evidence type="ECO:0000256" key="3">
    <source>
        <dbReference type="ARBA" id="ARBA00022843"/>
    </source>
</evidence>
<name>A0A4S8JZ23_MUSBA</name>
<evidence type="ECO:0000313" key="6">
    <source>
        <dbReference type="EMBL" id="THU67627.1"/>
    </source>
</evidence>
<comment type="domain">
    <text evidence="4">The jas domain is required for interaction with COI1.</text>
</comment>
<evidence type="ECO:0000259" key="5">
    <source>
        <dbReference type="PROSITE" id="PS51320"/>
    </source>
</evidence>
<accession>A0A4S8JZ23</accession>
<protein>
    <recommendedName>
        <fullName evidence="4">Protein TIFY</fullName>
    </recommendedName>
    <alternativeName>
        <fullName evidence="4">Jasmonate ZIM domain-containing protein</fullName>
    </alternativeName>
</protein>
<keyword evidence="3" id="KW-0832">Ubl conjugation</keyword>
<dbReference type="AlphaFoldDB" id="A0A4S8JZ23"/>
<keyword evidence="2 4" id="KW-1184">Jasmonic acid signaling pathway</keyword>
<feature type="domain" description="Tify" evidence="5">
    <location>
        <begin position="92"/>
        <end position="126"/>
    </location>
</feature>
<dbReference type="GO" id="GO:0031347">
    <property type="term" value="P:regulation of defense response"/>
    <property type="evidence" value="ECO:0007669"/>
    <property type="project" value="UniProtKB-UniRule"/>
</dbReference>
<evidence type="ECO:0000256" key="4">
    <source>
        <dbReference type="RuleBase" id="RU369065"/>
    </source>
</evidence>
<dbReference type="PANTHER" id="PTHR33077:SF5">
    <property type="entry name" value="PROTEIN TIFY 9"/>
    <property type="match status" value="1"/>
</dbReference>
<evidence type="ECO:0000256" key="1">
    <source>
        <dbReference type="ARBA" id="ARBA00008614"/>
    </source>
</evidence>
<dbReference type="InterPro" id="IPR040390">
    <property type="entry name" value="TIFY/JAZ"/>
</dbReference>
<dbReference type="GO" id="GO:2000022">
    <property type="term" value="P:regulation of jasmonic acid mediated signaling pathway"/>
    <property type="evidence" value="ECO:0007669"/>
    <property type="project" value="UniProtKB-UniRule"/>
</dbReference>
<comment type="subcellular location">
    <subcellularLocation>
        <location evidence="4">Nucleus</location>
    </subcellularLocation>
</comment>
<dbReference type="Pfam" id="PF09425">
    <property type="entry name" value="Jas_motif"/>
    <property type="match status" value="1"/>
</dbReference>
<dbReference type="Pfam" id="PF06200">
    <property type="entry name" value="tify"/>
    <property type="match status" value="1"/>
</dbReference>
<sequence length="210" mass="22992">MSGIMVRDSVEHDFFGIGDGGSSKKPTMERMKSFREIHGEISRMSPDVIKSVIAASSTAVEKTKTAFAAAMTPLPVPNPDSSFRHPKTETAAPVVVAPLTIFYNGAVTVFDLPQEKVGHLHTVPSFHLQPKHKQAGEQAENILKLVEAEIIEGVDASPTEPVASQEQDGGDLPMARKMSLLRFLEKRQGKQIYDRSHNYACCDSSHQSSY</sequence>
<gene>
    <name evidence="6" type="ORF">C4D60_Mb05t26710</name>
</gene>
<comment type="caution">
    <text evidence="6">The sequence shown here is derived from an EMBL/GenBank/DDBJ whole genome shotgun (WGS) entry which is preliminary data.</text>
</comment>
<reference evidence="6 7" key="1">
    <citation type="journal article" date="2019" name="Nat. Plants">
        <title>Genome sequencing of Musa balbisiana reveals subgenome evolution and function divergence in polyploid bananas.</title>
        <authorList>
            <person name="Yao X."/>
        </authorList>
    </citation>
    <scope>NUCLEOTIDE SEQUENCE [LARGE SCALE GENOMIC DNA]</scope>
    <source>
        <strain evidence="7">cv. DH-PKW</strain>
        <tissue evidence="6">Leaves</tissue>
    </source>
</reference>
<comment type="function">
    <text evidence="4">Repressor of jasmonate responses.</text>
</comment>
<keyword evidence="7" id="KW-1185">Reference proteome</keyword>
<dbReference type="GO" id="GO:0005634">
    <property type="term" value="C:nucleus"/>
    <property type="evidence" value="ECO:0007669"/>
    <property type="project" value="UniProtKB-SubCell"/>
</dbReference>
<evidence type="ECO:0000256" key="2">
    <source>
        <dbReference type="ARBA" id="ARBA00022819"/>
    </source>
</evidence>
<dbReference type="EMBL" id="PYDT01000003">
    <property type="protein sequence ID" value="THU67627.1"/>
    <property type="molecule type" value="Genomic_DNA"/>
</dbReference>
<evidence type="ECO:0000313" key="7">
    <source>
        <dbReference type="Proteomes" id="UP000317650"/>
    </source>
</evidence>
<organism evidence="6 7">
    <name type="scientific">Musa balbisiana</name>
    <name type="common">Banana</name>
    <dbReference type="NCBI Taxonomy" id="52838"/>
    <lineage>
        <taxon>Eukaryota</taxon>
        <taxon>Viridiplantae</taxon>
        <taxon>Streptophyta</taxon>
        <taxon>Embryophyta</taxon>
        <taxon>Tracheophyta</taxon>
        <taxon>Spermatophyta</taxon>
        <taxon>Magnoliopsida</taxon>
        <taxon>Liliopsida</taxon>
        <taxon>Zingiberales</taxon>
        <taxon>Musaceae</taxon>
        <taxon>Musa</taxon>
    </lineage>
</organism>
<dbReference type="PROSITE" id="PS51320">
    <property type="entry name" value="TIFY"/>
    <property type="match status" value="1"/>
</dbReference>
<dbReference type="GO" id="GO:0009611">
    <property type="term" value="P:response to wounding"/>
    <property type="evidence" value="ECO:0007669"/>
    <property type="project" value="UniProtKB-UniRule"/>
</dbReference>
<proteinExistence type="inferred from homology"/>
<comment type="similarity">
    <text evidence="1 4">Belongs to the TIFY/JAZ family.</text>
</comment>
<dbReference type="STRING" id="52838.A0A4S8JZ23"/>
<dbReference type="Proteomes" id="UP000317650">
    <property type="component" value="Chromosome 5"/>
</dbReference>
<keyword evidence="4" id="KW-0539">Nucleus</keyword>
<dbReference type="PANTHER" id="PTHR33077">
    <property type="entry name" value="PROTEIN TIFY 4A-RELATED-RELATED"/>
    <property type="match status" value="1"/>
</dbReference>
<dbReference type="InterPro" id="IPR010399">
    <property type="entry name" value="Tify_dom"/>
</dbReference>